<name>A0A9D0Z630_9FIRM</name>
<protein>
    <submittedName>
        <fullName evidence="3">Extracellular solute-binding protein</fullName>
    </submittedName>
</protein>
<dbReference type="PROSITE" id="PS51257">
    <property type="entry name" value="PROKAR_LIPOPROTEIN"/>
    <property type="match status" value="1"/>
</dbReference>
<dbReference type="SUPFAM" id="SSF53850">
    <property type="entry name" value="Periplasmic binding protein-like II"/>
    <property type="match status" value="1"/>
</dbReference>
<dbReference type="Pfam" id="PF01547">
    <property type="entry name" value="SBP_bac_1"/>
    <property type="match status" value="1"/>
</dbReference>
<evidence type="ECO:0000313" key="3">
    <source>
        <dbReference type="EMBL" id="HIQ68595.1"/>
    </source>
</evidence>
<dbReference type="Gene3D" id="3.40.190.10">
    <property type="entry name" value="Periplasmic binding protein-like II"/>
    <property type="match status" value="1"/>
</dbReference>
<organism evidence="3 4">
    <name type="scientific">Candidatus Faecousia excrementigallinarum</name>
    <dbReference type="NCBI Taxonomy" id="2840806"/>
    <lineage>
        <taxon>Bacteria</taxon>
        <taxon>Bacillati</taxon>
        <taxon>Bacillota</taxon>
        <taxon>Clostridia</taxon>
        <taxon>Eubacteriales</taxon>
        <taxon>Oscillospiraceae</taxon>
        <taxon>Faecousia</taxon>
    </lineage>
</organism>
<reference evidence="3" key="1">
    <citation type="submission" date="2020-10" db="EMBL/GenBank/DDBJ databases">
        <authorList>
            <person name="Gilroy R."/>
        </authorList>
    </citation>
    <scope>NUCLEOTIDE SEQUENCE</scope>
    <source>
        <strain evidence="3">13361</strain>
    </source>
</reference>
<comment type="caution">
    <text evidence="3">The sequence shown here is derived from an EMBL/GenBank/DDBJ whole genome shotgun (WGS) entry which is preliminary data.</text>
</comment>
<dbReference type="AlphaFoldDB" id="A0A9D0Z630"/>
<feature type="chain" id="PRO_5038450436" evidence="2">
    <location>
        <begin position="20"/>
        <end position="436"/>
    </location>
</feature>
<dbReference type="EMBL" id="DVFK01000116">
    <property type="protein sequence ID" value="HIQ68595.1"/>
    <property type="molecule type" value="Genomic_DNA"/>
</dbReference>
<feature type="signal peptide" evidence="2">
    <location>
        <begin position="1"/>
        <end position="19"/>
    </location>
</feature>
<dbReference type="InterPro" id="IPR006059">
    <property type="entry name" value="SBP"/>
</dbReference>
<dbReference type="PANTHER" id="PTHR43649:SF12">
    <property type="entry name" value="DIACETYLCHITOBIOSE BINDING PROTEIN DASA"/>
    <property type="match status" value="1"/>
</dbReference>
<evidence type="ECO:0000313" key="4">
    <source>
        <dbReference type="Proteomes" id="UP000886796"/>
    </source>
</evidence>
<feature type="compositionally biased region" description="Polar residues" evidence="1">
    <location>
        <begin position="26"/>
        <end position="47"/>
    </location>
</feature>
<feature type="region of interest" description="Disordered" evidence="1">
    <location>
        <begin position="25"/>
        <end position="49"/>
    </location>
</feature>
<sequence length="436" mass="48418">MKKLLALLCSLVMVVALFAGCAPSQEGGNDTTAATTEPTGDSTTAATNPEDVTGTLTYWTYTDNAYQLTEEFAKVYPNVTIDVQVFGGDEYKTKILTALQDGTNVPDIFDLEEGYVYEFLDSSVIADLSYIDIESLTANYFDYQLASMKDSNGNFKCLTFMSNPVCFWYLRDACEQWLGTSDPAEISAMITSWEDMLALQEKVYKESNGEVSVFGTISEMPKVSAFSFDPLVQNGQLVISDDWMGLIDDMRTFYESGYDPEYGSWSGEWATAWNTGKLLFRAMPSWDYFTDWETNTGNVGLAVPFLSSFEGQTCLCVYDKSPNKELAGLFLSFVASDEFQIANMEVNNQVPASRTAIEKMAEGYTNEDFGGQNLLATYGEILENVEAITPDKYTRAVQNLFQKYASNGIKEGQTNDEIVANFKAALADQYPEVVIN</sequence>
<dbReference type="PANTHER" id="PTHR43649">
    <property type="entry name" value="ARABINOSE-BINDING PROTEIN-RELATED"/>
    <property type="match status" value="1"/>
</dbReference>
<reference evidence="3" key="2">
    <citation type="journal article" date="2021" name="PeerJ">
        <title>Extensive microbial diversity within the chicken gut microbiome revealed by metagenomics and culture.</title>
        <authorList>
            <person name="Gilroy R."/>
            <person name="Ravi A."/>
            <person name="Getino M."/>
            <person name="Pursley I."/>
            <person name="Horton D.L."/>
            <person name="Alikhan N.F."/>
            <person name="Baker D."/>
            <person name="Gharbi K."/>
            <person name="Hall N."/>
            <person name="Watson M."/>
            <person name="Adriaenssens E.M."/>
            <person name="Foster-Nyarko E."/>
            <person name="Jarju S."/>
            <person name="Secka A."/>
            <person name="Antonio M."/>
            <person name="Oren A."/>
            <person name="Chaudhuri R.R."/>
            <person name="La Ragione R."/>
            <person name="Hildebrand F."/>
            <person name="Pallen M.J."/>
        </authorList>
    </citation>
    <scope>NUCLEOTIDE SEQUENCE</scope>
    <source>
        <strain evidence="3">13361</strain>
    </source>
</reference>
<gene>
    <name evidence="3" type="ORF">IAB74_08825</name>
</gene>
<accession>A0A9D0Z630</accession>
<evidence type="ECO:0000256" key="2">
    <source>
        <dbReference type="SAM" id="SignalP"/>
    </source>
</evidence>
<keyword evidence="2" id="KW-0732">Signal</keyword>
<dbReference type="InterPro" id="IPR050490">
    <property type="entry name" value="Bact_solute-bd_prot1"/>
</dbReference>
<proteinExistence type="predicted"/>
<dbReference type="Proteomes" id="UP000886796">
    <property type="component" value="Unassembled WGS sequence"/>
</dbReference>
<evidence type="ECO:0000256" key="1">
    <source>
        <dbReference type="SAM" id="MobiDB-lite"/>
    </source>
</evidence>